<comment type="similarity">
    <text evidence="2 9">Belongs to the polyribonucleotide nucleotidyltransferase family.</text>
</comment>
<dbReference type="Pfam" id="PF00575">
    <property type="entry name" value="S1"/>
    <property type="match status" value="1"/>
</dbReference>
<keyword evidence="12" id="KW-1185">Reference proteome</keyword>
<evidence type="ECO:0000256" key="4">
    <source>
        <dbReference type="ARBA" id="ARBA00022679"/>
    </source>
</evidence>
<evidence type="ECO:0000256" key="9">
    <source>
        <dbReference type="HAMAP-Rule" id="MF_01595"/>
    </source>
</evidence>
<keyword evidence="4 9" id="KW-0808">Transferase</keyword>
<dbReference type="Pfam" id="PF03726">
    <property type="entry name" value="PNPase"/>
    <property type="match status" value="1"/>
</dbReference>
<dbReference type="SUPFAM" id="SSF54211">
    <property type="entry name" value="Ribosomal protein S5 domain 2-like"/>
    <property type="match status" value="2"/>
</dbReference>
<dbReference type="InterPro" id="IPR012162">
    <property type="entry name" value="PNPase"/>
</dbReference>
<dbReference type="FunFam" id="3.30.230.70:FF:000001">
    <property type="entry name" value="Polyribonucleotide nucleotidyltransferase"/>
    <property type="match status" value="1"/>
</dbReference>
<feature type="binding site" evidence="9">
    <location>
        <position position="491"/>
    </location>
    <ligand>
        <name>Mg(2+)</name>
        <dbReference type="ChEBI" id="CHEBI:18420"/>
    </ligand>
</feature>
<dbReference type="CDD" id="cd04472">
    <property type="entry name" value="S1_PNPase"/>
    <property type="match status" value="1"/>
</dbReference>
<comment type="catalytic activity">
    <reaction evidence="9">
        <text>RNA(n+1) + phosphate = RNA(n) + a ribonucleoside 5'-diphosphate</text>
        <dbReference type="Rhea" id="RHEA:22096"/>
        <dbReference type="Rhea" id="RHEA-COMP:14527"/>
        <dbReference type="Rhea" id="RHEA-COMP:17342"/>
        <dbReference type="ChEBI" id="CHEBI:43474"/>
        <dbReference type="ChEBI" id="CHEBI:57930"/>
        <dbReference type="ChEBI" id="CHEBI:140395"/>
        <dbReference type="EC" id="2.7.7.8"/>
    </reaction>
</comment>
<evidence type="ECO:0000256" key="3">
    <source>
        <dbReference type="ARBA" id="ARBA00022490"/>
    </source>
</evidence>
<dbReference type="SMART" id="SM00322">
    <property type="entry name" value="KH"/>
    <property type="match status" value="1"/>
</dbReference>
<dbReference type="SUPFAM" id="SSF54791">
    <property type="entry name" value="Eukaryotic type KH-domain (KH-domain type I)"/>
    <property type="match status" value="1"/>
</dbReference>
<sequence length="702" mass="76913">MIQRVEMSLGGRPLILETGRLAKQANAAVTVRYGETVILCTVTASNEPKKLDFFPLTVNYEERLYAVGKIPGGFIKREGRPSEKAILASRLTDRPIRPLFPEGFRNEVQIADIVMSVDQDCPPEIAAMIGTSAALSISDVPFNGPIGGVIVGRIDGEFIINPTIEQESKTDIYVVVAGTKDAIMMVEAEANEVPESVMLEAIMFGHDEIRKIVAKIEELVAVAGKPKMEVKLHEPDAKVNEQVRAFASERLVQAVRIHEKHARQDAIDAANAETIAHFEVEYAETPELLGDVKEVLYDIVKEEVRRLITHDKVRPDGRALDEIRPIECDVALLPRTHGSGLFTRGQTQALSICTLGALGDVQILDGIDLEETKRFMHHYNFPPFSVGEARPLRPPGRREIGHGALGERALSKVIPPESEFPYTIRLVSEVLESNGSTSQASICASTLAMMDAGVPIKAPVAGVAMGLIKNGEHFSILSDIQGMEDHLGDMDFKVAGTPEGVTAIQMDIKIDGIDRAILTQALEQARVGRMHILSKMNEVMQKPRTELSQYAPKIVIMNINPDKIRDVIGAGGKVINKIIEETGVKIDIEQDGKVFIASSNQAANERAKQIIEGIVREVIVGEIYLGTVKRIEKFGAFVEILPGKDGLVHISQLSTERVAKVEDAVKIGDQFTVKVTEIDNQGRVNLSRKVLLVAQQEEQAQS</sequence>
<dbReference type="SMART" id="SM00316">
    <property type="entry name" value="S1"/>
    <property type="match status" value="1"/>
</dbReference>
<dbReference type="CDD" id="cd11364">
    <property type="entry name" value="RNase_PH_PNPase_2"/>
    <property type="match status" value="1"/>
</dbReference>
<dbReference type="PANTHER" id="PTHR11252:SF0">
    <property type="entry name" value="POLYRIBONUCLEOTIDE NUCLEOTIDYLTRANSFERASE 1, MITOCHONDRIAL"/>
    <property type="match status" value="1"/>
</dbReference>
<keyword evidence="6 9" id="KW-0479">Metal-binding</keyword>
<dbReference type="FunFam" id="3.30.1370.10:FF:000001">
    <property type="entry name" value="Polyribonucleotide nucleotidyltransferase"/>
    <property type="match status" value="1"/>
</dbReference>
<dbReference type="Pfam" id="PF00013">
    <property type="entry name" value="KH_1"/>
    <property type="match status" value="1"/>
</dbReference>
<dbReference type="NCBIfam" id="TIGR03591">
    <property type="entry name" value="polynuc_phos"/>
    <property type="match status" value="1"/>
</dbReference>
<dbReference type="EC" id="2.7.7.8" evidence="9"/>
<evidence type="ECO:0000256" key="5">
    <source>
        <dbReference type="ARBA" id="ARBA00022695"/>
    </source>
</evidence>
<evidence type="ECO:0000256" key="1">
    <source>
        <dbReference type="ARBA" id="ARBA00004496"/>
    </source>
</evidence>
<dbReference type="GO" id="GO:0006402">
    <property type="term" value="P:mRNA catabolic process"/>
    <property type="evidence" value="ECO:0007669"/>
    <property type="project" value="UniProtKB-UniRule"/>
</dbReference>
<dbReference type="AlphaFoldDB" id="A0A5S5CE23"/>
<dbReference type="PROSITE" id="PS50126">
    <property type="entry name" value="S1"/>
    <property type="match status" value="1"/>
</dbReference>
<gene>
    <name evidence="9" type="primary">pnp</name>
    <name evidence="11" type="ORF">BCM02_102165</name>
</gene>
<dbReference type="PANTHER" id="PTHR11252">
    <property type="entry name" value="POLYRIBONUCLEOTIDE NUCLEOTIDYLTRANSFERASE"/>
    <property type="match status" value="1"/>
</dbReference>
<keyword evidence="3 9" id="KW-0963">Cytoplasm</keyword>
<evidence type="ECO:0000256" key="2">
    <source>
        <dbReference type="ARBA" id="ARBA00007404"/>
    </source>
</evidence>
<dbReference type="Proteomes" id="UP000323257">
    <property type="component" value="Unassembled WGS sequence"/>
</dbReference>
<reference evidence="11 12" key="1">
    <citation type="submission" date="2019-07" db="EMBL/GenBank/DDBJ databases">
        <title>Genomic Encyclopedia of Type Strains, Phase III (KMG-III): the genomes of soil and plant-associated and newly described type strains.</title>
        <authorList>
            <person name="Whitman W."/>
        </authorList>
    </citation>
    <scope>NUCLEOTIDE SEQUENCE [LARGE SCALE GENOMIC DNA]</scope>
    <source>
        <strain evidence="11 12">BL24</strain>
    </source>
</reference>
<dbReference type="SUPFAM" id="SSF55666">
    <property type="entry name" value="Ribonuclease PH domain 2-like"/>
    <property type="match status" value="2"/>
</dbReference>
<dbReference type="InterPro" id="IPR004088">
    <property type="entry name" value="KH_dom_type_1"/>
</dbReference>
<dbReference type="Gene3D" id="2.40.50.140">
    <property type="entry name" value="Nucleic acid-binding proteins"/>
    <property type="match status" value="1"/>
</dbReference>
<dbReference type="InterPro" id="IPR012340">
    <property type="entry name" value="NA-bd_OB-fold"/>
</dbReference>
<keyword evidence="8 9" id="KW-0694">RNA-binding</keyword>
<dbReference type="FunFam" id="2.40.50.140:FF:000023">
    <property type="entry name" value="Polyribonucleotide nucleotidyltransferase"/>
    <property type="match status" value="1"/>
</dbReference>
<keyword evidence="5 9" id="KW-0548">Nucleotidyltransferase</keyword>
<dbReference type="InterPro" id="IPR027408">
    <property type="entry name" value="PNPase/RNase_PH_dom_sf"/>
</dbReference>
<protein>
    <recommendedName>
        <fullName evidence="9">Polyribonucleotide nucleotidyltransferase</fullName>
        <ecNumber evidence="9">2.7.7.8</ecNumber>
    </recommendedName>
    <alternativeName>
        <fullName evidence="9">Polynucleotide phosphorylase</fullName>
        <shortName evidence="9">PNPase</shortName>
    </alternativeName>
</protein>
<dbReference type="GO" id="GO:0005829">
    <property type="term" value="C:cytosol"/>
    <property type="evidence" value="ECO:0007669"/>
    <property type="project" value="TreeGrafter"/>
</dbReference>
<dbReference type="Gene3D" id="3.30.230.70">
    <property type="entry name" value="GHMP Kinase, N-terminal domain"/>
    <property type="match status" value="2"/>
</dbReference>
<evidence type="ECO:0000256" key="7">
    <source>
        <dbReference type="ARBA" id="ARBA00022842"/>
    </source>
</evidence>
<accession>A0A5S5CE23</accession>
<feature type="binding site" evidence="9">
    <location>
        <position position="485"/>
    </location>
    <ligand>
        <name>Mg(2+)</name>
        <dbReference type="ChEBI" id="CHEBI:18420"/>
    </ligand>
</feature>
<dbReference type="InterPro" id="IPR015847">
    <property type="entry name" value="ExoRNase_PH_dom2"/>
</dbReference>
<dbReference type="OrthoDB" id="9804305at2"/>
<organism evidence="11 12">
    <name type="scientific">Paenibacillus methanolicus</name>
    <dbReference type="NCBI Taxonomy" id="582686"/>
    <lineage>
        <taxon>Bacteria</taxon>
        <taxon>Bacillati</taxon>
        <taxon>Bacillota</taxon>
        <taxon>Bacilli</taxon>
        <taxon>Bacillales</taxon>
        <taxon>Paenibacillaceae</taxon>
        <taxon>Paenibacillus</taxon>
    </lineage>
</organism>
<dbReference type="Pfam" id="PF03725">
    <property type="entry name" value="RNase_PH_C"/>
    <property type="match status" value="1"/>
</dbReference>
<dbReference type="GO" id="GO:0000175">
    <property type="term" value="F:3'-5'-RNA exonuclease activity"/>
    <property type="evidence" value="ECO:0007669"/>
    <property type="project" value="TreeGrafter"/>
</dbReference>
<dbReference type="PROSITE" id="PS50084">
    <property type="entry name" value="KH_TYPE_1"/>
    <property type="match status" value="1"/>
</dbReference>
<comment type="cofactor">
    <cofactor evidence="9">
        <name>Mg(2+)</name>
        <dbReference type="ChEBI" id="CHEBI:18420"/>
    </cofactor>
</comment>
<dbReference type="HAMAP" id="MF_01595">
    <property type="entry name" value="PNPase"/>
    <property type="match status" value="1"/>
</dbReference>
<dbReference type="GO" id="GO:0000287">
    <property type="term" value="F:magnesium ion binding"/>
    <property type="evidence" value="ECO:0007669"/>
    <property type="project" value="UniProtKB-UniRule"/>
</dbReference>
<comment type="caution">
    <text evidence="11">The sequence shown here is derived from an EMBL/GenBank/DDBJ whole genome shotgun (WGS) entry which is preliminary data.</text>
</comment>
<dbReference type="CDD" id="cd11363">
    <property type="entry name" value="RNase_PH_PNPase_1"/>
    <property type="match status" value="1"/>
</dbReference>
<dbReference type="EMBL" id="VNHS01000002">
    <property type="protein sequence ID" value="TYP77604.1"/>
    <property type="molecule type" value="Genomic_DNA"/>
</dbReference>
<dbReference type="InterPro" id="IPR003029">
    <property type="entry name" value="S1_domain"/>
</dbReference>
<name>A0A5S5CE23_9BACL</name>
<dbReference type="Pfam" id="PF01138">
    <property type="entry name" value="RNase_PH"/>
    <property type="match status" value="2"/>
</dbReference>
<dbReference type="InterPro" id="IPR015848">
    <property type="entry name" value="PNPase_PH_RNA-bd_bac/org-type"/>
</dbReference>
<evidence type="ECO:0000259" key="10">
    <source>
        <dbReference type="PROSITE" id="PS50126"/>
    </source>
</evidence>
<feature type="domain" description="S1 motif" evidence="10">
    <location>
        <begin position="621"/>
        <end position="689"/>
    </location>
</feature>
<dbReference type="NCBIfam" id="NF008805">
    <property type="entry name" value="PRK11824.1"/>
    <property type="match status" value="1"/>
</dbReference>
<dbReference type="GO" id="GO:0003723">
    <property type="term" value="F:RNA binding"/>
    <property type="evidence" value="ECO:0007669"/>
    <property type="project" value="UniProtKB-UniRule"/>
</dbReference>
<dbReference type="CDD" id="cd02393">
    <property type="entry name" value="KH-I_PNPase"/>
    <property type="match status" value="1"/>
</dbReference>
<dbReference type="InterPro" id="IPR001247">
    <property type="entry name" value="ExoRNase_PH_dom1"/>
</dbReference>
<evidence type="ECO:0000313" key="11">
    <source>
        <dbReference type="EMBL" id="TYP77604.1"/>
    </source>
</evidence>
<dbReference type="SUPFAM" id="SSF50249">
    <property type="entry name" value="Nucleic acid-binding proteins"/>
    <property type="match status" value="1"/>
</dbReference>
<dbReference type="GO" id="GO:0004654">
    <property type="term" value="F:polyribonucleotide nucleotidyltransferase activity"/>
    <property type="evidence" value="ECO:0007669"/>
    <property type="project" value="UniProtKB-UniRule"/>
</dbReference>
<comment type="subcellular location">
    <subcellularLocation>
        <location evidence="1 9">Cytoplasm</location>
    </subcellularLocation>
</comment>
<dbReference type="InterPro" id="IPR020568">
    <property type="entry name" value="Ribosomal_Su5_D2-typ_SF"/>
</dbReference>
<proteinExistence type="inferred from homology"/>
<evidence type="ECO:0000256" key="8">
    <source>
        <dbReference type="ARBA" id="ARBA00022884"/>
    </source>
</evidence>
<dbReference type="PIRSF" id="PIRSF005499">
    <property type="entry name" value="PNPase"/>
    <property type="match status" value="1"/>
</dbReference>
<dbReference type="InterPro" id="IPR036456">
    <property type="entry name" value="PNPase_PH_RNA-bd_sf"/>
</dbReference>
<dbReference type="FunFam" id="3.30.230.70:FF:000002">
    <property type="entry name" value="Polyribonucleotide nucleotidyltransferase"/>
    <property type="match status" value="1"/>
</dbReference>
<dbReference type="SUPFAM" id="SSF46915">
    <property type="entry name" value="Polynucleotide phosphorylase/guanosine pentaphosphate synthase (PNPase/GPSI), domain 3"/>
    <property type="match status" value="1"/>
</dbReference>
<evidence type="ECO:0000256" key="6">
    <source>
        <dbReference type="ARBA" id="ARBA00022723"/>
    </source>
</evidence>
<dbReference type="InterPro" id="IPR004087">
    <property type="entry name" value="KH_dom"/>
</dbReference>
<dbReference type="RefSeq" id="WP_148928106.1">
    <property type="nucleotide sequence ID" value="NZ_VNHS01000002.1"/>
</dbReference>
<dbReference type="InterPro" id="IPR036345">
    <property type="entry name" value="ExoRNase_PH_dom2_sf"/>
</dbReference>
<comment type="function">
    <text evidence="9">Involved in mRNA degradation. Catalyzes the phosphorolysis of single-stranded polyribonucleotides processively in the 3'- to 5'-direction.</text>
</comment>
<evidence type="ECO:0000313" key="12">
    <source>
        <dbReference type="Proteomes" id="UP000323257"/>
    </source>
</evidence>
<keyword evidence="7 9" id="KW-0460">Magnesium</keyword>
<dbReference type="InterPro" id="IPR036612">
    <property type="entry name" value="KH_dom_type_1_sf"/>
</dbReference>
<dbReference type="Gene3D" id="3.30.1370.10">
    <property type="entry name" value="K Homology domain, type 1"/>
    <property type="match status" value="1"/>
</dbReference>
<dbReference type="GO" id="GO:0006396">
    <property type="term" value="P:RNA processing"/>
    <property type="evidence" value="ECO:0007669"/>
    <property type="project" value="InterPro"/>
</dbReference>